<dbReference type="GO" id="GO:0005886">
    <property type="term" value="C:plasma membrane"/>
    <property type="evidence" value="ECO:0007669"/>
    <property type="project" value="TreeGrafter"/>
</dbReference>
<sequence length="684" mass="75243">MSLGIHNKSYDELLEEIDRKENLSRLAQEVQSENHAAPATDTTAISDSPENDRPLTQPDAGSSFAETALRLGGKSDDEARRTGVLDTADDQVEALFAPQYQTSNSPIHQSVWKRDVRTDLYCLHASEVPTAARKIMDRCLDVVRSAIADRTIYDDQGKISEATLARLGEAGYWGMLVDPAYGGSGLRFQHFAKFVTEMATIEPTVAGLASVHGCIGAVDPLRTFGDPAQKKRFLPGLADGSRLSAFALTEPGAGSDLTALRTTAVLDGDAYVVNGEKLFITNAIPGRTIGLVCRIDDQPAVLIAELPQQEDEHFQMKRYGLYALRRAHNNGLVFRDFRVPAANLLRPATGDGLTIAYHGLNLGRVSLCANAAGTMRSMLASMLPWAAYRCTYGQSIDRRELVQRRIGHMAGLIVGCDALVHWCSGLIDMGYRGEMECIVAKIFGSEALKEAAIELYMKTHGGRSFLHGHTFGDNVHEFLAPCIYEGEGEMLGMAFFKSLVKQHGKDYFEPIGRALQAAGIKRPNPANPVHAWQLKGPLMRYARWYIGQCRAGRTLDTLDQMPPELRQHASFAQQYLADACFEISATLRTYQLKLADRQCAMAGLSQRLQDAVVILCTSLYGSQQTDPISHAAADVVCWHLRHRLLGMRPGPADFRRVTELGEAIADVGWSEISQIAEDPILMRY</sequence>
<evidence type="ECO:0000256" key="1">
    <source>
        <dbReference type="ARBA" id="ARBA00001974"/>
    </source>
</evidence>
<dbReference type="SUPFAM" id="SSF56645">
    <property type="entry name" value="Acyl-CoA dehydrogenase NM domain-like"/>
    <property type="match status" value="1"/>
</dbReference>
<evidence type="ECO:0000256" key="3">
    <source>
        <dbReference type="ARBA" id="ARBA00022630"/>
    </source>
</evidence>
<dbReference type="Pfam" id="PF00441">
    <property type="entry name" value="Acyl-CoA_dh_1"/>
    <property type="match status" value="1"/>
</dbReference>
<dbReference type="InterPro" id="IPR009075">
    <property type="entry name" value="AcylCo_DH/oxidase_C"/>
</dbReference>
<dbReference type="Pfam" id="PF02771">
    <property type="entry name" value="Acyl-CoA_dh_N"/>
    <property type="match status" value="1"/>
</dbReference>
<dbReference type="Gene3D" id="1.10.540.10">
    <property type="entry name" value="Acyl-CoA dehydrogenase/oxidase, N-terminal domain"/>
    <property type="match status" value="1"/>
</dbReference>
<evidence type="ECO:0000259" key="8">
    <source>
        <dbReference type="Pfam" id="PF02770"/>
    </source>
</evidence>
<comment type="similarity">
    <text evidence="2 5">Belongs to the acyl-CoA dehydrogenase family.</text>
</comment>
<keyword evidence="11" id="KW-1185">Reference proteome</keyword>
<dbReference type="CDD" id="cd00567">
    <property type="entry name" value="ACAD"/>
    <property type="match status" value="1"/>
</dbReference>
<protein>
    <submittedName>
        <fullName evidence="10">Acyl-CoA dehydrogenase</fullName>
        <ecNumber evidence="10">1.3.99.-</ecNumber>
    </submittedName>
</protein>
<dbReference type="PROSITE" id="PS00072">
    <property type="entry name" value="ACYL_COA_DH_1"/>
    <property type="match status" value="1"/>
</dbReference>
<accession>A0A518IYD1</accession>
<dbReference type="SUPFAM" id="SSF47203">
    <property type="entry name" value="Acyl-CoA dehydrogenase C-terminal domain-like"/>
    <property type="match status" value="1"/>
</dbReference>
<dbReference type="InterPro" id="IPR036250">
    <property type="entry name" value="AcylCo_DH-like_C"/>
</dbReference>
<organism evidence="10 11">
    <name type="scientific">Rosistilla oblonga</name>
    <dbReference type="NCBI Taxonomy" id="2527990"/>
    <lineage>
        <taxon>Bacteria</taxon>
        <taxon>Pseudomonadati</taxon>
        <taxon>Planctomycetota</taxon>
        <taxon>Planctomycetia</taxon>
        <taxon>Pirellulales</taxon>
        <taxon>Pirellulaceae</taxon>
        <taxon>Rosistilla</taxon>
    </lineage>
</organism>
<evidence type="ECO:0000256" key="4">
    <source>
        <dbReference type="ARBA" id="ARBA00022827"/>
    </source>
</evidence>
<keyword evidence="5 10" id="KW-0560">Oxidoreductase</keyword>
<dbReference type="InterPro" id="IPR037069">
    <property type="entry name" value="AcylCoA_DH/ox_N_sf"/>
</dbReference>
<evidence type="ECO:0000256" key="2">
    <source>
        <dbReference type="ARBA" id="ARBA00009347"/>
    </source>
</evidence>
<dbReference type="EC" id="1.3.99.-" evidence="10"/>
<dbReference type="GO" id="GO:0050660">
    <property type="term" value="F:flavin adenine dinucleotide binding"/>
    <property type="evidence" value="ECO:0007669"/>
    <property type="project" value="InterPro"/>
</dbReference>
<dbReference type="InterPro" id="IPR009100">
    <property type="entry name" value="AcylCoA_DH/oxidase_NM_dom_sf"/>
</dbReference>
<evidence type="ECO:0000313" key="10">
    <source>
        <dbReference type="EMBL" id="QDV58084.1"/>
    </source>
</evidence>
<proteinExistence type="inferred from homology"/>
<evidence type="ECO:0000313" key="11">
    <source>
        <dbReference type="Proteomes" id="UP000316770"/>
    </source>
</evidence>
<dbReference type="AlphaFoldDB" id="A0A518IYD1"/>
<evidence type="ECO:0000256" key="5">
    <source>
        <dbReference type="RuleBase" id="RU362125"/>
    </source>
</evidence>
<evidence type="ECO:0000259" key="9">
    <source>
        <dbReference type="Pfam" id="PF02771"/>
    </source>
</evidence>
<dbReference type="EMBL" id="CP036318">
    <property type="protein sequence ID" value="QDV58084.1"/>
    <property type="molecule type" value="Genomic_DNA"/>
</dbReference>
<dbReference type="Proteomes" id="UP000316770">
    <property type="component" value="Chromosome"/>
</dbReference>
<keyword evidence="3 5" id="KW-0285">Flavoprotein</keyword>
<dbReference type="InterPro" id="IPR046373">
    <property type="entry name" value="Acyl-CoA_Oxase/DH_mid-dom_sf"/>
</dbReference>
<dbReference type="GO" id="GO:0003995">
    <property type="term" value="F:acyl-CoA dehydrogenase activity"/>
    <property type="evidence" value="ECO:0007669"/>
    <property type="project" value="InterPro"/>
</dbReference>
<dbReference type="PANTHER" id="PTHR43884">
    <property type="entry name" value="ACYL-COA DEHYDROGENASE"/>
    <property type="match status" value="1"/>
</dbReference>
<keyword evidence="4 5" id="KW-0274">FAD</keyword>
<dbReference type="InterPro" id="IPR006091">
    <property type="entry name" value="Acyl-CoA_Oxase/DH_mid-dom"/>
</dbReference>
<evidence type="ECO:0000259" key="7">
    <source>
        <dbReference type="Pfam" id="PF00441"/>
    </source>
</evidence>
<name>A0A518IYD1_9BACT</name>
<feature type="domain" description="Acyl-CoA dehydrogenase/oxidase N-terminal" evidence="9">
    <location>
        <begin position="135"/>
        <end position="240"/>
    </location>
</feature>
<feature type="domain" description="Acyl-CoA dehydrogenase/oxidase C-terminal" evidence="7">
    <location>
        <begin position="350"/>
        <end position="492"/>
    </location>
</feature>
<dbReference type="PANTHER" id="PTHR43884:SF19">
    <property type="entry name" value="ACYL-COA DEHYDROGENASE FADE4-RELATED"/>
    <property type="match status" value="1"/>
</dbReference>
<dbReference type="Gene3D" id="1.20.140.10">
    <property type="entry name" value="Butyryl-CoA Dehydrogenase, subunit A, domain 3"/>
    <property type="match status" value="1"/>
</dbReference>
<feature type="domain" description="Acyl-CoA oxidase/dehydrogenase middle" evidence="8">
    <location>
        <begin position="245"/>
        <end position="298"/>
    </location>
</feature>
<feature type="compositionally biased region" description="Polar residues" evidence="6">
    <location>
        <begin position="29"/>
        <end position="48"/>
    </location>
</feature>
<dbReference type="Gene3D" id="2.40.110.10">
    <property type="entry name" value="Butyryl-CoA Dehydrogenase, subunit A, domain 2"/>
    <property type="match status" value="1"/>
</dbReference>
<evidence type="ECO:0000256" key="6">
    <source>
        <dbReference type="SAM" id="MobiDB-lite"/>
    </source>
</evidence>
<dbReference type="InterPro" id="IPR013786">
    <property type="entry name" value="AcylCoA_DH/ox_N"/>
</dbReference>
<reference evidence="10 11" key="1">
    <citation type="submission" date="2019-02" db="EMBL/GenBank/DDBJ databases">
        <title>Deep-cultivation of Planctomycetes and their phenomic and genomic characterization uncovers novel biology.</title>
        <authorList>
            <person name="Wiegand S."/>
            <person name="Jogler M."/>
            <person name="Boedeker C."/>
            <person name="Pinto D."/>
            <person name="Vollmers J."/>
            <person name="Rivas-Marin E."/>
            <person name="Kohn T."/>
            <person name="Peeters S.H."/>
            <person name="Heuer A."/>
            <person name="Rast P."/>
            <person name="Oberbeckmann S."/>
            <person name="Bunk B."/>
            <person name="Jeske O."/>
            <person name="Meyerdierks A."/>
            <person name="Storesund J.E."/>
            <person name="Kallscheuer N."/>
            <person name="Luecker S."/>
            <person name="Lage O.M."/>
            <person name="Pohl T."/>
            <person name="Merkel B.J."/>
            <person name="Hornburger P."/>
            <person name="Mueller R.-W."/>
            <person name="Bruemmer F."/>
            <person name="Labrenz M."/>
            <person name="Spormann A.M."/>
            <person name="Op den Camp H."/>
            <person name="Overmann J."/>
            <person name="Amann R."/>
            <person name="Jetten M.S.M."/>
            <person name="Mascher T."/>
            <person name="Medema M.H."/>
            <person name="Devos D.P."/>
            <person name="Kaster A.-K."/>
            <person name="Ovreas L."/>
            <person name="Rohde M."/>
            <person name="Galperin M.Y."/>
            <person name="Jogler C."/>
        </authorList>
    </citation>
    <scope>NUCLEOTIDE SEQUENCE [LARGE SCALE GENOMIC DNA]</scope>
    <source>
        <strain evidence="10 11">Mal33</strain>
    </source>
</reference>
<dbReference type="Pfam" id="PF02770">
    <property type="entry name" value="Acyl-CoA_dh_M"/>
    <property type="match status" value="1"/>
</dbReference>
<feature type="region of interest" description="Disordered" evidence="6">
    <location>
        <begin position="26"/>
        <end position="61"/>
    </location>
</feature>
<dbReference type="InterPro" id="IPR006089">
    <property type="entry name" value="Acyl-CoA_DH_CS"/>
</dbReference>
<gene>
    <name evidence="10" type="primary">mmgC</name>
    <name evidence="10" type="ORF">Mal33_41010</name>
</gene>
<dbReference type="RefSeq" id="WP_145288085.1">
    <property type="nucleotide sequence ID" value="NZ_CP036318.1"/>
</dbReference>
<comment type="cofactor">
    <cofactor evidence="1 5">
        <name>FAD</name>
        <dbReference type="ChEBI" id="CHEBI:57692"/>
    </cofactor>
</comment>